<dbReference type="InterPro" id="IPR013155">
    <property type="entry name" value="M/V/L/I-tRNA-synth_anticd-bd"/>
</dbReference>
<dbReference type="EMBL" id="MHRF01000001">
    <property type="protein sequence ID" value="OHA18761.1"/>
    <property type="molecule type" value="Genomic_DNA"/>
</dbReference>
<comment type="subunit">
    <text evidence="4 15">Monomer.</text>
</comment>
<feature type="short sequence motif" description="'HIGH' region" evidence="15">
    <location>
        <begin position="48"/>
        <end position="58"/>
    </location>
</feature>
<evidence type="ECO:0000256" key="2">
    <source>
        <dbReference type="ARBA" id="ARBA00004496"/>
    </source>
</evidence>
<sequence>MSEKPAKSKLSEQELSTLSFWREHQIFEKSLEKNKDSGREFIFFEGPPTANGKPGIHHLEARAFKDAIPRYKTMRGFHVRRKGGWDTHGLPVEIAVEKELGLKSKKEIEQYGLAAFNEKCKGSVWKYVHEWEDFTERMGYWVDLKNPYITYKPEYIESLWNIVKTVNDKGLLYKDYKVVPWCPRCGTGLSSHELAQGYQDVKDLSVTVKFKVVGQENTFLLAWTTTPWTLPGNVGLAIGKDIEYVVVRVKGGEEKYILATERLSILDKEYSINETYKGKDLVGLEYEPLYPFIKENISGPEKVKLTNAYKVYAADFVTTADGTGIVHTAVMYGQDDFELGTKVGLPKYHLVNEDGTFKKEAGFLAGKFVKQEETDVSIIKDLANRPSGSLLFHKEKYQHSYPHCWRCKTPLIYFARDSWYIKMSALRDSLVKENESINWEPSYIKEGRFGEWLKEVKDWAISRERYWGTPLPVWVCEQCKKQKVAGSIEDISKKPRNDFFVVRHGQSENNVENTLNSDISKQFHLTKLGKEEAQATGEKLSKEQIDVVFASPFVRTKETAEIIADAIGYPREKIIFDDRLRELGFGTYEGKTVDDYISFFSHDPRAIIFLKAPEGAENRQEAKNRVGAFLKEIDQKYEGKRILIVSHEGVIWMMESAMEGLDVGGTLVIKNRGVEFIDNAEVKRYTFKQIPRNENFELDLHRPYIDAVTFPCECGGEMRRVKEVMDVWFDSGSMPFAQDHFPFGKRELQYPADFICEAIDQTRGWFYTLHAIGALMGKGKAFKNSICLGHILDAEGKKMSKSVGNVVDPQLMMEKYGADPLRFWMYSINQPGESKNFDERTVDEVVKKVFNLASNVLSFYQLYAPASPSKLLPSDSNLSLHILDRWILARLNQLTAEVTKGLESYSLLEPARAIRDFIADLSQWYIRRSRDRFKEEGKDKASALVTTRFVLLELSKLMAPFTPFFADYLYQSAKGERESVHLEEWRNISEKRLAKSDQGILEDMSEVRKVVSLALEARAKANIKVRQPLATLRIKNNESGIQKNAELLALIQDEVNVKKILVDEKIAGDVELDVAITPELKKEGDVREIIRTIQELRKEKGLQQGEMATLLTSSEVAKTGLLQEFEMEIKKVTSLSAIMHGSSSSGDFELKN</sequence>
<evidence type="ECO:0000256" key="1">
    <source>
        <dbReference type="ARBA" id="ARBA00001947"/>
    </source>
</evidence>
<evidence type="ECO:0000256" key="7">
    <source>
        <dbReference type="ARBA" id="ARBA00022723"/>
    </source>
</evidence>
<evidence type="ECO:0000256" key="8">
    <source>
        <dbReference type="ARBA" id="ARBA00022741"/>
    </source>
</evidence>
<comment type="catalytic activity">
    <reaction evidence="14 15">
        <text>tRNA(Ile) + L-isoleucine + ATP = L-isoleucyl-tRNA(Ile) + AMP + diphosphate</text>
        <dbReference type="Rhea" id="RHEA:11060"/>
        <dbReference type="Rhea" id="RHEA-COMP:9666"/>
        <dbReference type="Rhea" id="RHEA-COMP:9695"/>
        <dbReference type="ChEBI" id="CHEBI:30616"/>
        <dbReference type="ChEBI" id="CHEBI:33019"/>
        <dbReference type="ChEBI" id="CHEBI:58045"/>
        <dbReference type="ChEBI" id="CHEBI:78442"/>
        <dbReference type="ChEBI" id="CHEBI:78528"/>
        <dbReference type="ChEBI" id="CHEBI:456215"/>
        <dbReference type="EC" id="6.1.1.5"/>
    </reaction>
</comment>
<dbReference type="Pfam" id="PF08264">
    <property type="entry name" value="Anticodon_1"/>
    <property type="match status" value="1"/>
</dbReference>
<proteinExistence type="inferred from homology"/>
<evidence type="ECO:0000256" key="17">
    <source>
        <dbReference type="PIRSR" id="PIRSR613078-2"/>
    </source>
</evidence>
<comment type="caution">
    <text evidence="20">The sequence shown here is derived from an EMBL/GenBank/DDBJ whole genome shotgun (WGS) entry which is preliminary data.</text>
</comment>
<dbReference type="Pfam" id="PF00133">
    <property type="entry name" value="tRNA-synt_1"/>
    <property type="match status" value="2"/>
</dbReference>
<feature type="active site" description="Tele-phosphohistidine intermediate" evidence="16">
    <location>
        <position position="504"/>
    </location>
</feature>
<evidence type="ECO:0000313" key="21">
    <source>
        <dbReference type="Proteomes" id="UP000178873"/>
    </source>
</evidence>
<dbReference type="GO" id="GO:0005524">
    <property type="term" value="F:ATP binding"/>
    <property type="evidence" value="ECO:0007669"/>
    <property type="project" value="UniProtKB-UniRule"/>
</dbReference>
<dbReference type="Gene3D" id="1.10.730.10">
    <property type="entry name" value="Isoleucyl-tRNA Synthetase, Domain 1"/>
    <property type="match status" value="1"/>
</dbReference>
<dbReference type="InterPro" id="IPR009080">
    <property type="entry name" value="tRNAsynth_Ia_anticodon-bd"/>
</dbReference>
<protein>
    <recommendedName>
        <fullName evidence="15">Isoleucine--tRNA ligase</fullName>
        <ecNumber evidence="15">6.1.1.5</ecNumber>
    </recommendedName>
    <alternativeName>
        <fullName evidence="15">Isoleucyl-tRNA synthetase</fullName>
        <shortName evidence="15">IleRS</shortName>
    </alternativeName>
</protein>
<dbReference type="GO" id="GO:0006428">
    <property type="term" value="P:isoleucyl-tRNA aminoacylation"/>
    <property type="evidence" value="ECO:0007669"/>
    <property type="project" value="UniProtKB-UniRule"/>
</dbReference>
<evidence type="ECO:0000256" key="10">
    <source>
        <dbReference type="ARBA" id="ARBA00022840"/>
    </source>
</evidence>
<dbReference type="Proteomes" id="UP000178873">
    <property type="component" value="Unassembled WGS sequence"/>
</dbReference>
<evidence type="ECO:0000256" key="5">
    <source>
        <dbReference type="ARBA" id="ARBA00022490"/>
    </source>
</evidence>
<dbReference type="GO" id="GO:0008270">
    <property type="term" value="F:zinc ion binding"/>
    <property type="evidence" value="ECO:0007669"/>
    <property type="project" value="UniProtKB-UniRule"/>
</dbReference>
<dbReference type="Gene3D" id="3.90.740.10">
    <property type="entry name" value="Valyl/Leucyl/Isoleucyl-tRNA synthetase, editing domain"/>
    <property type="match status" value="1"/>
</dbReference>
<keyword evidence="9 15" id="KW-0862">Zinc</keyword>
<feature type="short sequence motif" description="'KMSKS' region" evidence="15">
    <location>
        <begin position="798"/>
        <end position="802"/>
    </location>
</feature>
<dbReference type="Gene3D" id="2.170.220.10">
    <property type="match status" value="1"/>
</dbReference>
<evidence type="ECO:0000256" key="6">
    <source>
        <dbReference type="ARBA" id="ARBA00022598"/>
    </source>
</evidence>
<dbReference type="PANTHER" id="PTHR42780:SF1">
    <property type="entry name" value="ISOLEUCINE--TRNA LIGASE, CYTOPLASMIC"/>
    <property type="match status" value="1"/>
</dbReference>
<feature type="binding site" evidence="17">
    <location>
        <position position="555"/>
    </location>
    <ligand>
        <name>substrate</name>
    </ligand>
</feature>
<dbReference type="SUPFAM" id="SSF53254">
    <property type="entry name" value="Phosphoglycerate mutase-like"/>
    <property type="match status" value="1"/>
</dbReference>
<keyword evidence="11 15" id="KW-0648">Protein biosynthesis</keyword>
<name>A0A1G2M6T2_9BACT</name>
<evidence type="ECO:0000256" key="12">
    <source>
        <dbReference type="ARBA" id="ARBA00023146"/>
    </source>
</evidence>
<organism evidence="20 21">
    <name type="scientific">Candidatus Taylorbacteria bacterium RIFCSPHIGHO2_01_FULL_46_22b</name>
    <dbReference type="NCBI Taxonomy" id="1802301"/>
    <lineage>
        <taxon>Bacteria</taxon>
        <taxon>Candidatus Tayloriibacteriota</taxon>
    </lineage>
</organism>
<comment type="similarity">
    <text evidence="3 15">Belongs to the class-I aminoacyl-tRNA synthetase family. IleS type 2 subfamily.</text>
</comment>
<comment type="cofactor">
    <cofactor evidence="1 15">
        <name>Zn(2+)</name>
        <dbReference type="ChEBI" id="CHEBI:29105"/>
    </cofactor>
</comment>
<evidence type="ECO:0000256" key="9">
    <source>
        <dbReference type="ARBA" id="ARBA00022833"/>
    </source>
</evidence>
<dbReference type="HAMAP" id="MF_02003">
    <property type="entry name" value="Ile_tRNA_synth_type2"/>
    <property type="match status" value="1"/>
</dbReference>
<evidence type="ECO:0000256" key="3">
    <source>
        <dbReference type="ARBA" id="ARBA00007078"/>
    </source>
</evidence>
<comment type="domain">
    <text evidence="15">IleRS has two distinct active sites: one for aminoacylation and one for editing. The misactivated valine is translocated from the active site to the editing site, which sterically excludes the correctly activated isoleucine. The single editing site contains two valyl binding pockets, one specific for each substrate (Val-AMP or Val-tRNA(Ile)).</text>
</comment>
<dbReference type="Gene3D" id="3.40.50.1240">
    <property type="entry name" value="Phosphoglycerate mutase-like"/>
    <property type="match status" value="1"/>
</dbReference>
<gene>
    <name evidence="15" type="primary">ileS</name>
    <name evidence="20" type="ORF">A2664_04615</name>
</gene>
<dbReference type="InterPro" id="IPR029033">
    <property type="entry name" value="His_PPase_superfam"/>
</dbReference>
<dbReference type="PRINTS" id="PR00984">
    <property type="entry name" value="TRNASYNTHILE"/>
</dbReference>
<dbReference type="SUPFAM" id="SSF52374">
    <property type="entry name" value="Nucleotidylyl transferase"/>
    <property type="match status" value="1"/>
</dbReference>
<feature type="domain" description="Aminoacyl-tRNA synthetase class Ia" evidence="18">
    <location>
        <begin position="693"/>
        <end position="827"/>
    </location>
</feature>
<comment type="function">
    <text evidence="13 15">Catalyzes the attachment of isoleucine to tRNA(Ile). As IleRS can inadvertently accommodate and process structurally similar amino acids such as valine, to avoid such errors it has two additional distinct tRNA(Ile)-dependent editing activities. One activity is designated as 'pretransfer' editing and involves the hydrolysis of activated Val-AMP. The other activity is designated 'posttransfer' editing and involves deacylation of mischarged Val-tRNA(Ile).</text>
</comment>
<keyword evidence="8 15" id="KW-0547">Nucleotide-binding</keyword>
<evidence type="ECO:0000256" key="11">
    <source>
        <dbReference type="ARBA" id="ARBA00022917"/>
    </source>
</evidence>
<dbReference type="GO" id="GO:0004822">
    <property type="term" value="F:isoleucine-tRNA ligase activity"/>
    <property type="evidence" value="ECO:0007669"/>
    <property type="project" value="UniProtKB-UniRule"/>
</dbReference>
<evidence type="ECO:0000256" key="14">
    <source>
        <dbReference type="ARBA" id="ARBA00048359"/>
    </source>
</evidence>
<dbReference type="GO" id="GO:0000049">
    <property type="term" value="F:tRNA binding"/>
    <property type="evidence" value="ECO:0007669"/>
    <property type="project" value="InterPro"/>
</dbReference>
<comment type="subcellular location">
    <subcellularLocation>
        <location evidence="2 15">Cytoplasm</location>
    </subcellularLocation>
</comment>
<dbReference type="Pfam" id="PF00300">
    <property type="entry name" value="His_Phos_1"/>
    <property type="match status" value="1"/>
</dbReference>
<dbReference type="SUPFAM" id="SSF50677">
    <property type="entry name" value="ValRS/IleRS/LeuRS editing domain"/>
    <property type="match status" value="1"/>
</dbReference>
<evidence type="ECO:0000259" key="19">
    <source>
        <dbReference type="Pfam" id="PF08264"/>
    </source>
</evidence>
<dbReference type="EC" id="6.1.1.5" evidence="15"/>
<dbReference type="AlphaFoldDB" id="A0A1G2M6T2"/>
<dbReference type="GO" id="GO:0002161">
    <property type="term" value="F:aminoacyl-tRNA deacylase activity"/>
    <property type="evidence" value="ECO:0007669"/>
    <property type="project" value="InterPro"/>
</dbReference>
<evidence type="ECO:0000256" key="15">
    <source>
        <dbReference type="HAMAP-Rule" id="MF_02003"/>
    </source>
</evidence>
<dbReference type="CDD" id="cd07961">
    <property type="entry name" value="Anticodon_Ia_Ile_ABEc"/>
    <property type="match status" value="1"/>
</dbReference>
<feature type="domain" description="Methionyl/Valyl/Leucyl/Isoleucyl-tRNA synthetase anticodon-binding" evidence="19">
    <location>
        <begin position="884"/>
        <end position="1029"/>
    </location>
</feature>
<feature type="binding site" evidence="15">
    <location>
        <position position="801"/>
    </location>
    <ligand>
        <name>ATP</name>
        <dbReference type="ChEBI" id="CHEBI:30616"/>
    </ligand>
</feature>
<dbReference type="SMART" id="SM00855">
    <property type="entry name" value="PGAM"/>
    <property type="match status" value="1"/>
</dbReference>
<feature type="domain" description="Aminoacyl-tRNA synthetase class Ia" evidence="18">
    <location>
        <begin position="17"/>
        <end position="494"/>
    </location>
</feature>
<dbReference type="InterPro" id="IPR002301">
    <property type="entry name" value="Ile-tRNA-ligase"/>
</dbReference>
<evidence type="ECO:0000313" key="20">
    <source>
        <dbReference type="EMBL" id="OHA18761.1"/>
    </source>
</evidence>
<accession>A0A1G2M6T2</accession>
<dbReference type="InterPro" id="IPR009008">
    <property type="entry name" value="Val/Leu/Ile-tRNA-synth_edit"/>
</dbReference>
<keyword evidence="5 15" id="KW-0963">Cytoplasm</keyword>
<dbReference type="InterPro" id="IPR014729">
    <property type="entry name" value="Rossmann-like_a/b/a_fold"/>
</dbReference>
<dbReference type="InterPro" id="IPR013078">
    <property type="entry name" value="His_Pase_superF_clade-1"/>
</dbReference>
<dbReference type="InterPro" id="IPR002300">
    <property type="entry name" value="aa-tRNA-synth_Ia"/>
</dbReference>
<dbReference type="CDD" id="cd07067">
    <property type="entry name" value="HP_PGM_like"/>
    <property type="match status" value="1"/>
</dbReference>
<evidence type="ECO:0000256" key="13">
    <source>
        <dbReference type="ARBA" id="ARBA00025217"/>
    </source>
</evidence>
<dbReference type="InterPro" id="IPR023586">
    <property type="entry name" value="Ile-tRNA-ligase_type2"/>
</dbReference>
<dbReference type="STRING" id="1802301.A2664_04615"/>
<evidence type="ECO:0000256" key="16">
    <source>
        <dbReference type="PIRSR" id="PIRSR613078-1"/>
    </source>
</evidence>
<feature type="active site" description="Proton donor/acceptor" evidence="16">
    <location>
        <position position="582"/>
    </location>
</feature>
<dbReference type="GO" id="GO:0005737">
    <property type="term" value="C:cytoplasm"/>
    <property type="evidence" value="ECO:0007669"/>
    <property type="project" value="UniProtKB-SubCell"/>
</dbReference>
<keyword evidence="12 15" id="KW-0030">Aminoacyl-tRNA synthetase</keyword>
<dbReference type="InterPro" id="IPR001345">
    <property type="entry name" value="PG/BPGM_mutase_AS"/>
</dbReference>
<feature type="binding site" evidence="17">
    <location>
        <begin position="503"/>
        <end position="510"/>
    </location>
    <ligand>
        <name>substrate</name>
    </ligand>
</feature>
<evidence type="ECO:0000259" key="18">
    <source>
        <dbReference type="Pfam" id="PF00133"/>
    </source>
</evidence>
<dbReference type="PROSITE" id="PS00175">
    <property type="entry name" value="PG_MUTASE"/>
    <property type="match status" value="1"/>
</dbReference>
<keyword evidence="6 15" id="KW-0436">Ligase</keyword>
<keyword evidence="10 15" id="KW-0067">ATP-binding</keyword>
<dbReference type="Gene3D" id="3.40.50.620">
    <property type="entry name" value="HUPs"/>
    <property type="match status" value="2"/>
</dbReference>
<keyword evidence="7 15" id="KW-0479">Metal-binding</keyword>
<dbReference type="InterPro" id="IPR033709">
    <property type="entry name" value="Anticodon_Ile_ABEc"/>
</dbReference>
<dbReference type="FunFam" id="3.40.50.620:FF:000063">
    <property type="entry name" value="Isoleucine--tRNA ligase"/>
    <property type="match status" value="1"/>
</dbReference>
<reference evidence="20 21" key="1">
    <citation type="journal article" date="2016" name="Nat. Commun.">
        <title>Thousands of microbial genomes shed light on interconnected biogeochemical processes in an aquifer system.</title>
        <authorList>
            <person name="Anantharaman K."/>
            <person name="Brown C.T."/>
            <person name="Hug L.A."/>
            <person name="Sharon I."/>
            <person name="Castelle C.J."/>
            <person name="Probst A.J."/>
            <person name="Thomas B.C."/>
            <person name="Singh A."/>
            <person name="Wilkins M.J."/>
            <person name="Karaoz U."/>
            <person name="Brodie E.L."/>
            <person name="Williams K.H."/>
            <person name="Hubbard S.S."/>
            <person name="Banfield J.F."/>
        </authorList>
    </citation>
    <scope>NUCLEOTIDE SEQUENCE [LARGE SCALE GENOMIC DNA]</scope>
</reference>
<dbReference type="PANTHER" id="PTHR42780">
    <property type="entry name" value="SOLEUCYL-TRNA SYNTHETASE"/>
    <property type="match status" value="1"/>
</dbReference>
<evidence type="ECO:0000256" key="4">
    <source>
        <dbReference type="ARBA" id="ARBA00011245"/>
    </source>
</evidence>
<dbReference type="SUPFAM" id="SSF47323">
    <property type="entry name" value="Anticodon-binding domain of a subclass of class I aminoacyl-tRNA synthetases"/>
    <property type="match status" value="1"/>
</dbReference>